<evidence type="ECO:0000313" key="2">
    <source>
        <dbReference type="Proteomes" id="UP000193484"/>
    </source>
</evidence>
<dbReference type="AlphaFoldDB" id="A0A1X1R452"/>
<accession>A0A1X1R452</accession>
<proteinExistence type="predicted"/>
<keyword evidence="2" id="KW-1185">Reference proteome</keyword>
<dbReference type="Gene3D" id="3.40.50.1820">
    <property type="entry name" value="alpha/beta hydrolase"/>
    <property type="match status" value="1"/>
</dbReference>
<protein>
    <submittedName>
        <fullName evidence="1">Esterase</fullName>
    </submittedName>
</protein>
<dbReference type="InterPro" id="IPR029058">
    <property type="entry name" value="AB_hydrolase_fold"/>
</dbReference>
<dbReference type="OrthoDB" id="4379260at2"/>
<dbReference type="EMBL" id="LQOJ01000054">
    <property type="protein sequence ID" value="ORU99025.1"/>
    <property type="molecule type" value="Genomic_DNA"/>
</dbReference>
<evidence type="ECO:0000313" key="1">
    <source>
        <dbReference type="EMBL" id="ORU99025.1"/>
    </source>
</evidence>
<organism evidence="1 2">
    <name type="scientific">Mycolicibacterium fallax</name>
    <name type="common">Mycobacterium fallax</name>
    <dbReference type="NCBI Taxonomy" id="1793"/>
    <lineage>
        <taxon>Bacteria</taxon>
        <taxon>Bacillati</taxon>
        <taxon>Actinomycetota</taxon>
        <taxon>Actinomycetes</taxon>
        <taxon>Mycobacteriales</taxon>
        <taxon>Mycobacteriaceae</taxon>
        <taxon>Mycolicibacterium</taxon>
    </lineage>
</organism>
<reference evidence="1 2" key="1">
    <citation type="submission" date="2016-01" db="EMBL/GenBank/DDBJ databases">
        <title>The new phylogeny of the genus Mycobacterium.</title>
        <authorList>
            <person name="Tarcisio F."/>
            <person name="Conor M."/>
            <person name="Antonella G."/>
            <person name="Elisabetta G."/>
            <person name="Giulia F.S."/>
            <person name="Sara T."/>
            <person name="Anna F."/>
            <person name="Clotilde B."/>
            <person name="Roberto B."/>
            <person name="Veronica D.S."/>
            <person name="Fabio R."/>
            <person name="Monica P."/>
            <person name="Olivier J."/>
            <person name="Enrico T."/>
            <person name="Nicola S."/>
        </authorList>
    </citation>
    <scope>NUCLEOTIDE SEQUENCE [LARGE SCALE GENOMIC DNA]</scope>
    <source>
        <strain evidence="1 2">DSM 44179</strain>
    </source>
</reference>
<sequence length="365" mass="39904">MDPRDRARLIARELGSVLPRSVDFLGHERDWTPWSGRGLRRLGEVALDEMVLTGMTLTSPPPRVRTEVAELPRITAELAELGTAGCYRQPEPLRVKRVRRRLTGPLAFEEIRYQHDPRLPAVFGELGRPTTAVVNVVRHPGGPRPWLIWVHGAGQGNLTDFAVARVGRIHRELGYNIAMPIQPGHGVRRRWPPTYPDLDPVGNVAGMMRAVSEVRAVTRWVAPQAEAVALSGLSLGTGVVALAAGLEDDVDGVALYTPIFGLNSMIAAHLHRWGAAADEVTALLSAPEVAALTGVIDPLSLEPRVPAEHRMIVGAWSDRMAMRAPAQALHERWGGRLFWHDGSHVGQLMSGRVQAITEAFLAGLR</sequence>
<dbReference type="Proteomes" id="UP000193484">
    <property type="component" value="Unassembled WGS sequence"/>
</dbReference>
<dbReference type="STRING" id="1793.AWC04_17530"/>
<dbReference type="SUPFAM" id="SSF53474">
    <property type="entry name" value="alpha/beta-Hydrolases"/>
    <property type="match status" value="1"/>
</dbReference>
<comment type="caution">
    <text evidence="1">The sequence shown here is derived from an EMBL/GenBank/DDBJ whole genome shotgun (WGS) entry which is preliminary data.</text>
</comment>
<name>A0A1X1R452_MYCFA</name>
<gene>
    <name evidence="1" type="ORF">AWC04_17530</name>
</gene>
<dbReference type="RefSeq" id="WP_085099902.1">
    <property type="nucleotide sequence ID" value="NZ_AP022603.1"/>
</dbReference>